<keyword evidence="4" id="KW-1185">Reference proteome</keyword>
<evidence type="ECO:0000313" key="1">
    <source>
        <dbReference type="EMBL" id="GBU04248.1"/>
    </source>
</evidence>
<reference evidence="2 3" key="2">
    <citation type="submission" date="2019-03" db="EMBL/GenBank/DDBJ databases">
        <title>Genomic Encyclopedia of Type Strains, Phase IV (KMG-IV): sequencing the most valuable type-strain genomes for metagenomic binning, comparative biology and taxonomic classification.</title>
        <authorList>
            <person name="Goeker M."/>
        </authorList>
    </citation>
    <scope>NUCLEOTIDE SEQUENCE [LARGE SCALE GENOMIC DNA]</scope>
    <source>
        <strain evidence="2 3">DSM 103426</strain>
    </source>
</reference>
<dbReference type="Proteomes" id="UP000702954">
    <property type="component" value="Unassembled WGS sequence"/>
</dbReference>
<accession>A0A4V6NYP4</accession>
<organism evidence="2 3">
    <name type="scientific">Faecalimonas umbilicata</name>
    <dbReference type="NCBI Taxonomy" id="1912855"/>
    <lineage>
        <taxon>Bacteria</taxon>
        <taxon>Bacillati</taxon>
        <taxon>Bacillota</taxon>
        <taxon>Clostridia</taxon>
        <taxon>Lachnospirales</taxon>
        <taxon>Lachnospiraceae</taxon>
        <taxon>Faecalimonas</taxon>
    </lineage>
</organism>
<evidence type="ECO:0000313" key="2">
    <source>
        <dbReference type="EMBL" id="TCS68832.1"/>
    </source>
</evidence>
<reference evidence="1 4" key="1">
    <citation type="journal article" date="2018" name="Int. J. Syst. Evol. Microbiol.">
        <title>Draft Genome Sequence of Faecalimonas umbilicata JCM 30896T, an Acetate-Producing Bacterium Isolated from Human Feces.</title>
        <authorList>
            <person name="Sakamoto M."/>
            <person name="Ikeyama N."/>
            <person name="Yuki M."/>
            <person name="Ohkuma M."/>
        </authorList>
    </citation>
    <scope>NUCLEOTIDE SEQUENCE [LARGE SCALE GENOMIC DNA]</scope>
    <source>
        <strain evidence="1 4">EGH7</strain>
    </source>
</reference>
<gene>
    <name evidence="2" type="ORF">EDD74_10635</name>
    <name evidence="1" type="ORF">FAEUMB_07890</name>
</gene>
<dbReference type="Proteomes" id="UP000294613">
    <property type="component" value="Unassembled WGS sequence"/>
</dbReference>
<name>A0A4V6NYP4_9FIRM</name>
<dbReference type="EMBL" id="SLZV01000006">
    <property type="protein sequence ID" value="TCS68832.1"/>
    <property type="molecule type" value="Genomic_DNA"/>
</dbReference>
<proteinExistence type="predicted"/>
<dbReference type="EMBL" id="BHEO01000002">
    <property type="protein sequence ID" value="GBU04248.1"/>
    <property type="molecule type" value="Genomic_DNA"/>
</dbReference>
<sequence length="167" mass="18845">MADNKNSVRLGEGVADDLKQSINQGLSDVGNILIGVISQYAKDKIQGINIDELFSKKNEKELLNLWSTRLVEKGLLPHGYAGLPENLLIDNLHQTGYLDGMYVGYALAMMSLADNDAPKDLLLAVRDDIRPNLIGHHYNNRNEFVERFKSEKYGWINSLKKEDKTEK</sequence>
<evidence type="ECO:0000313" key="3">
    <source>
        <dbReference type="Proteomes" id="UP000294613"/>
    </source>
</evidence>
<dbReference type="RefSeq" id="WP_116441215.1">
    <property type="nucleotide sequence ID" value="NZ_BHEO01000002.1"/>
</dbReference>
<comment type="caution">
    <text evidence="2">The sequence shown here is derived from an EMBL/GenBank/DDBJ whole genome shotgun (WGS) entry which is preliminary data.</text>
</comment>
<dbReference type="AlphaFoldDB" id="A0A4V6NYP4"/>
<evidence type="ECO:0000313" key="4">
    <source>
        <dbReference type="Proteomes" id="UP000702954"/>
    </source>
</evidence>
<protein>
    <submittedName>
        <fullName evidence="2">Uncharacterized protein</fullName>
    </submittedName>
</protein>